<evidence type="ECO:0000259" key="6">
    <source>
        <dbReference type="PROSITE" id="PS50850"/>
    </source>
</evidence>
<dbReference type="Gene3D" id="1.20.1250.20">
    <property type="entry name" value="MFS general substrate transporter like domains"/>
    <property type="match status" value="2"/>
</dbReference>
<sequence length="386" mass="39766">MSFSPQTRIALVFFAQAIIAGALITRIPDIQAALAINEEVLGLALLGQPVGNLVTIFIASAVLEQQGTRRILVTGLPVLAVCTALAAVAPGPAALFVVLAVYGSAFALTNLAMNIEVDQQEALDGRRFMNRCHGIGSAGLLVTSLVGAALRGAGVPASVHLLVMAPLAAAAALALVLPLKPAPPRPQAGVARRGSVALPTAMTFLLVGFGISAFLLEGAARSWSIIYMRDSFVSPDWLDSLSLTVFIAFMAGGRLVADRFTERFGPPMVARALMAIAALGLTLVALAPTPLLALSGFALTGLGTSAIYPLTLSSAARLPDRPSSENVAAVTMVGSIAVLAAPAILGSVATHWGIRATFAVLIPATVLSFALAWVLRARKEGNEGPR</sequence>
<dbReference type="AlphaFoldDB" id="A0A0F5FSC0"/>
<feature type="transmembrane region" description="Helical" evidence="5">
    <location>
        <begin position="70"/>
        <end position="88"/>
    </location>
</feature>
<dbReference type="InterPro" id="IPR036259">
    <property type="entry name" value="MFS_trans_sf"/>
</dbReference>
<reference evidence="7 8" key="1">
    <citation type="submission" date="2015-03" db="EMBL/GenBank/DDBJ databases">
        <authorList>
            <person name="Hassan Y.I."/>
            <person name="Lepp D."/>
            <person name="Li X.-Z."/>
            <person name="Zhou T."/>
        </authorList>
    </citation>
    <scope>NUCLEOTIDE SEQUENCE [LARGE SCALE GENOMIC DNA]</scope>
    <source>
        <strain evidence="7 8">BD-c194</strain>
    </source>
</reference>
<evidence type="ECO:0000256" key="4">
    <source>
        <dbReference type="ARBA" id="ARBA00023136"/>
    </source>
</evidence>
<evidence type="ECO:0000256" key="3">
    <source>
        <dbReference type="ARBA" id="ARBA00022989"/>
    </source>
</evidence>
<evidence type="ECO:0000256" key="1">
    <source>
        <dbReference type="ARBA" id="ARBA00004141"/>
    </source>
</evidence>
<dbReference type="InterPro" id="IPR020846">
    <property type="entry name" value="MFS_dom"/>
</dbReference>
<keyword evidence="8" id="KW-1185">Reference proteome</keyword>
<feature type="transmembrane region" description="Helical" evidence="5">
    <location>
        <begin position="327"/>
        <end position="346"/>
    </location>
</feature>
<dbReference type="SUPFAM" id="SSF103473">
    <property type="entry name" value="MFS general substrate transporter"/>
    <property type="match status" value="1"/>
</dbReference>
<dbReference type="Pfam" id="PF07690">
    <property type="entry name" value="MFS_1"/>
    <property type="match status" value="1"/>
</dbReference>
<proteinExistence type="predicted"/>
<feature type="transmembrane region" description="Helical" evidence="5">
    <location>
        <begin position="159"/>
        <end position="179"/>
    </location>
</feature>
<dbReference type="InterPro" id="IPR011701">
    <property type="entry name" value="MFS"/>
</dbReference>
<organism evidence="7 8">
    <name type="scientific">Devosia geojensis</name>
    <dbReference type="NCBI Taxonomy" id="443610"/>
    <lineage>
        <taxon>Bacteria</taxon>
        <taxon>Pseudomonadati</taxon>
        <taxon>Pseudomonadota</taxon>
        <taxon>Alphaproteobacteria</taxon>
        <taxon>Hyphomicrobiales</taxon>
        <taxon>Devosiaceae</taxon>
        <taxon>Devosia</taxon>
    </lineage>
</organism>
<feature type="transmembrane region" description="Helical" evidence="5">
    <location>
        <begin position="240"/>
        <end position="257"/>
    </location>
</feature>
<dbReference type="GO" id="GO:0016020">
    <property type="term" value="C:membrane"/>
    <property type="evidence" value="ECO:0007669"/>
    <property type="project" value="UniProtKB-SubCell"/>
</dbReference>
<feature type="transmembrane region" description="Helical" evidence="5">
    <location>
        <begin position="200"/>
        <end position="220"/>
    </location>
</feature>
<keyword evidence="4 5" id="KW-0472">Membrane</keyword>
<evidence type="ECO:0000313" key="7">
    <source>
        <dbReference type="EMBL" id="KKB11485.1"/>
    </source>
</evidence>
<name>A0A0F5FSC0_9HYPH</name>
<evidence type="ECO:0000313" key="8">
    <source>
        <dbReference type="Proteomes" id="UP000033632"/>
    </source>
</evidence>
<feature type="transmembrane region" description="Helical" evidence="5">
    <location>
        <begin position="42"/>
        <end position="63"/>
    </location>
</feature>
<dbReference type="GO" id="GO:0022857">
    <property type="term" value="F:transmembrane transporter activity"/>
    <property type="evidence" value="ECO:0007669"/>
    <property type="project" value="InterPro"/>
</dbReference>
<gene>
    <name evidence="7" type="ORF">VE25_12320</name>
</gene>
<dbReference type="PROSITE" id="PS50850">
    <property type="entry name" value="MFS"/>
    <property type="match status" value="1"/>
</dbReference>
<comment type="caution">
    <text evidence="7">The sequence shown here is derived from an EMBL/GenBank/DDBJ whole genome shotgun (WGS) entry which is preliminary data.</text>
</comment>
<dbReference type="OrthoDB" id="9810941at2"/>
<feature type="transmembrane region" description="Helical" evidence="5">
    <location>
        <begin position="134"/>
        <end position="153"/>
    </location>
</feature>
<dbReference type="RefSeq" id="WP_046108934.1">
    <property type="nucleotide sequence ID" value="NZ_JZEX01000115.1"/>
</dbReference>
<accession>A0A0F5FSC0</accession>
<feature type="domain" description="Major facilitator superfamily (MFS) profile" evidence="6">
    <location>
        <begin position="196"/>
        <end position="386"/>
    </location>
</feature>
<evidence type="ECO:0000256" key="2">
    <source>
        <dbReference type="ARBA" id="ARBA00022692"/>
    </source>
</evidence>
<dbReference type="CDD" id="cd17393">
    <property type="entry name" value="MFS_MosC_like"/>
    <property type="match status" value="1"/>
</dbReference>
<dbReference type="PANTHER" id="PTHR23514">
    <property type="entry name" value="BYPASS OF STOP CODON PROTEIN 6"/>
    <property type="match status" value="1"/>
</dbReference>
<dbReference type="Proteomes" id="UP000033632">
    <property type="component" value="Unassembled WGS sequence"/>
</dbReference>
<keyword evidence="3 5" id="KW-1133">Transmembrane helix</keyword>
<dbReference type="PANTHER" id="PTHR23514:SF13">
    <property type="entry name" value="INNER MEMBRANE PROTEIN YBJJ"/>
    <property type="match status" value="1"/>
</dbReference>
<evidence type="ECO:0000256" key="5">
    <source>
        <dbReference type="SAM" id="Phobius"/>
    </source>
</evidence>
<feature type="transmembrane region" description="Helical" evidence="5">
    <location>
        <begin position="293"/>
        <end position="315"/>
    </location>
</feature>
<dbReference type="EMBL" id="JZEX01000115">
    <property type="protein sequence ID" value="KKB11485.1"/>
    <property type="molecule type" value="Genomic_DNA"/>
</dbReference>
<dbReference type="STRING" id="443610.VE25_12320"/>
<comment type="subcellular location">
    <subcellularLocation>
        <location evidence="1">Membrane</location>
        <topology evidence="1">Multi-pass membrane protein</topology>
    </subcellularLocation>
</comment>
<feature type="transmembrane region" description="Helical" evidence="5">
    <location>
        <begin position="352"/>
        <end position="375"/>
    </location>
</feature>
<feature type="transmembrane region" description="Helical" evidence="5">
    <location>
        <begin position="269"/>
        <end position="287"/>
    </location>
</feature>
<keyword evidence="2 5" id="KW-0812">Transmembrane</keyword>
<protein>
    <recommendedName>
        <fullName evidence="6">Major facilitator superfamily (MFS) profile domain-containing protein</fullName>
    </recommendedName>
</protein>
<feature type="transmembrane region" description="Helical" evidence="5">
    <location>
        <begin position="94"/>
        <end position="113"/>
    </location>
</feature>
<dbReference type="InterPro" id="IPR051788">
    <property type="entry name" value="MFS_Transporter"/>
</dbReference>
<dbReference type="PATRIC" id="fig|443610.3.peg.705"/>